<dbReference type="SUPFAM" id="SSF53254">
    <property type="entry name" value="Phosphoglycerate mutase-like"/>
    <property type="match status" value="1"/>
</dbReference>
<dbReference type="GeneID" id="23860805"/>
<dbReference type="PANTHER" id="PTHR16469">
    <property type="entry name" value="UBIQUITIN-ASSOCIATED AND SH3 DOMAIN-CONTAINING BA-RELATED"/>
    <property type="match status" value="1"/>
</dbReference>
<feature type="transmembrane region" description="Helical" evidence="2">
    <location>
        <begin position="466"/>
        <end position="488"/>
    </location>
</feature>
<keyword evidence="2" id="KW-0472">Membrane</keyword>
<sequence>MYADEEESRFTGNIHTMPSMTANGKNKESATETTDLLRNGGSKDDENVGYTSAFTQTIVVMRHGERRDGSVDAEPEADPPLTEQGLANVSNAATELRNILGSRTTQNLQILTSPFLRTMQTAERLQKCGIGVRRQRIVDNSLCEVYGPLRIKSKEPPRLPDDVVVSGRGSLPLWGESLESATKRFADALQMNSRTYSEANLLFVTHGDALGAIVSALYPMRMVYEAEYLSFIVLRKNKIENSLASGCREFELVASKGVQWMITGPEDCDPQESGHAASEDSALGKKSDPFGQPRGDSPLHISRRPFGAEDGASPINSHNLSNEEGRGCLLDFWLLFVFRVLAVASQAPLFFFLETNLKDAGTHITVVLLLELIFFYASTTDERYFGFYQALVAVENFPAVCRRSYRSLSGGHGASTPRPNVLLVLCAASLKCFAIFAIASGAAAFLSLFPGIHFTMFDSYKMIFNSFWSALLVLFLLLFNFVRVYCYVSVALAS</sequence>
<dbReference type="KEGG" id="tbg:TbgDal_IX7570"/>
<proteinExistence type="predicted"/>
<dbReference type="PANTHER" id="PTHR16469:SF27">
    <property type="entry name" value="UBIQUITIN-ASSOCIATED AND SH3 DOMAIN-CONTAINING BA-RELATED"/>
    <property type="match status" value="1"/>
</dbReference>
<dbReference type="RefSeq" id="XP_011776947.1">
    <property type="nucleotide sequence ID" value="XM_011778645.1"/>
</dbReference>
<accession>C9ZZ32</accession>
<dbReference type="Gene3D" id="3.40.50.1240">
    <property type="entry name" value="Phosphoglycerate mutase-like"/>
    <property type="match status" value="1"/>
</dbReference>
<dbReference type="AlphaFoldDB" id="C9ZZ32"/>
<dbReference type="VEuPathDB" id="TriTrypDB:Tbg972.9.7570"/>
<dbReference type="OrthoDB" id="414418at2759"/>
<feature type="region of interest" description="Disordered" evidence="1">
    <location>
        <begin position="264"/>
        <end position="295"/>
    </location>
</feature>
<reference evidence="4" key="1">
    <citation type="journal article" date="2010" name="PLoS Negl. Trop. Dis.">
        <title>The genome sequence of Trypanosoma brucei gambiense, causative agent of chronic human african trypanosomiasis.</title>
        <authorList>
            <person name="Jackson A.P."/>
            <person name="Sanders M."/>
            <person name="Berry A."/>
            <person name="McQuillan J."/>
            <person name="Aslett M.A."/>
            <person name="Quail M.A."/>
            <person name="Chukualim B."/>
            <person name="Capewell P."/>
            <person name="MacLeod A."/>
            <person name="Melville S.E."/>
            <person name="Gibson W."/>
            <person name="Barry J.D."/>
            <person name="Berriman M."/>
            <person name="Hertz-Fowler C."/>
        </authorList>
    </citation>
    <scope>NUCLEOTIDE SEQUENCE [LARGE SCALE GENOMIC DNA]</scope>
    <source>
        <strain evidence="4">MHOM/CI/86/DAL972</strain>
    </source>
</reference>
<dbReference type="InterPro" id="IPR051710">
    <property type="entry name" value="Phosphatase_SH3-domain"/>
</dbReference>
<feature type="transmembrane region" description="Helical" evidence="2">
    <location>
        <begin position="360"/>
        <end position="378"/>
    </location>
</feature>
<dbReference type="InterPro" id="IPR029033">
    <property type="entry name" value="His_PPase_superfam"/>
</dbReference>
<dbReference type="EMBL" id="FN554972">
    <property type="protein sequence ID" value="CBH14681.1"/>
    <property type="molecule type" value="Genomic_DNA"/>
</dbReference>
<gene>
    <name evidence="3" type="ORF">TbgDal_IX7570</name>
</gene>
<dbReference type="Pfam" id="PF00300">
    <property type="entry name" value="His_Phos_1"/>
    <property type="match status" value="1"/>
</dbReference>
<keyword evidence="2" id="KW-0812">Transmembrane</keyword>
<feature type="region of interest" description="Disordered" evidence="1">
    <location>
        <begin position="1"/>
        <end position="48"/>
    </location>
</feature>
<protein>
    <submittedName>
        <fullName evidence="3">Uncharacterized protein</fullName>
    </submittedName>
</protein>
<name>C9ZZ32_TRYB9</name>
<keyword evidence="2" id="KW-1133">Transmembrane helix</keyword>
<dbReference type="InterPro" id="IPR013078">
    <property type="entry name" value="His_Pase_superF_clade-1"/>
</dbReference>
<feature type="compositionally biased region" description="Polar residues" evidence="1">
    <location>
        <begin position="10"/>
        <end position="24"/>
    </location>
</feature>
<evidence type="ECO:0000256" key="2">
    <source>
        <dbReference type="SAM" id="Phobius"/>
    </source>
</evidence>
<dbReference type="CDD" id="cd07067">
    <property type="entry name" value="HP_PGM_like"/>
    <property type="match status" value="1"/>
</dbReference>
<organism evidence="3 4">
    <name type="scientific">Trypanosoma brucei gambiense (strain MHOM/CI/86/DAL972)</name>
    <dbReference type="NCBI Taxonomy" id="679716"/>
    <lineage>
        <taxon>Eukaryota</taxon>
        <taxon>Discoba</taxon>
        <taxon>Euglenozoa</taxon>
        <taxon>Kinetoplastea</taxon>
        <taxon>Metakinetoplastina</taxon>
        <taxon>Trypanosomatida</taxon>
        <taxon>Trypanosomatidae</taxon>
        <taxon>Trypanosoma</taxon>
    </lineage>
</organism>
<feature type="transmembrane region" description="Helical" evidence="2">
    <location>
        <begin position="421"/>
        <end position="446"/>
    </location>
</feature>
<evidence type="ECO:0000313" key="3">
    <source>
        <dbReference type="EMBL" id="CBH14681.1"/>
    </source>
</evidence>
<evidence type="ECO:0000313" key="4">
    <source>
        <dbReference type="Proteomes" id="UP000002316"/>
    </source>
</evidence>
<dbReference type="SMART" id="SM00855">
    <property type="entry name" value="PGAM"/>
    <property type="match status" value="1"/>
</dbReference>
<dbReference type="Proteomes" id="UP000002316">
    <property type="component" value="Chromosome 9"/>
</dbReference>
<evidence type="ECO:0000256" key="1">
    <source>
        <dbReference type="SAM" id="MobiDB-lite"/>
    </source>
</evidence>